<protein>
    <submittedName>
        <fullName evidence="2">Uncharacterized protein</fullName>
    </submittedName>
</protein>
<accession>A0ABV3Y5Q6</accession>
<evidence type="ECO:0000313" key="2">
    <source>
        <dbReference type="EMBL" id="MEX6430906.1"/>
    </source>
</evidence>
<evidence type="ECO:0000313" key="3">
    <source>
        <dbReference type="Proteomes" id="UP001560267"/>
    </source>
</evidence>
<feature type="region of interest" description="Disordered" evidence="1">
    <location>
        <begin position="19"/>
        <end position="65"/>
    </location>
</feature>
<keyword evidence="3" id="KW-1185">Reference proteome</keyword>
<name>A0ABV3Y5Q6_9ACTN</name>
<evidence type="ECO:0000256" key="1">
    <source>
        <dbReference type="SAM" id="MobiDB-lite"/>
    </source>
</evidence>
<dbReference type="EMBL" id="JBFSHR010000112">
    <property type="protein sequence ID" value="MEX6430906.1"/>
    <property type="molecule type" value="Genomic_DNA"/>
</dbReference>
<dbReference type="Proteomes" id="UP001560267">
    <property type="component" value="Unassembled WGS sequence"/>
</dbReference>
<organism evidence="2 3">
    <name type="scientific">Ferrimicrobium acidiphilum</name>
    <dbReference type="NCBI Taxonomy" id="121039"/>
    <lineage>
        <taxon>Bacteria</taxon>
        <taxon>Bacillati</taxon>
        <taxon>Actinomycetota</taxon>
        <taxon>Acidimicrobiia</taxon>
        <taxon>Acidimicrobiales</taxon>
        <taxon>Acidimicrobiaceae</taxon>
        <taxon>Ferrimicrobium</taxon>
    </lineage>
</organism>
<proteinExistence type="predicted"/>
<gene>
    <name evidence="2" type="ORF">AB6A68_13875</name>
</gene>
<reference evidence="2 3" key="1">
    <citation type="submission" date="2024-07" db="EMBL/GenBank/DDBJ databases">
        <title>Draft Genome Sequence of Ferrimicrobium acidiphilum Strain YE2023, Isolated from a Pulp of Bioleach Reactor.</title>
        <authorList>
            <person name="Elkina Y.A."/>
            <person name="Bulaeva A.G."/>
            <person name="Beletsky A.V."/>
            <person name="Mardanov A.V."/>
        </authorList>
    </citation>
    <scope>NUCLEOTIDE SEQUENCE [LARGE SCALE GENOMIC DNA]</scope>
    <source>
        <strain evidence="2 3">YE2023</strain>
    </source>
</reference>
<sequence>MSVDPDEFDLIINTWALQQADHGHPIPVSSSSTGSKMENESETTDSDTEGSNSIGAGEDLVGVVR</sequence>
<comment type="caution">
    <text evidence="2">The sequence shown here is derived from an EMBL/GenBank/DDBJ whole genome shotgun (WGS) entry which is preliminary data.</text>
</comment>